<proteinExistence type="predicted"/>
<sequence>PVHGCAYIVRFPEAPSFRPNRSDVTDAFQCDLPAATECVCELRTGKRRLRSGSEAKGIRLGTSACAAVRSLTLRSDWLAGAFLTQLLQQYSIPCKCVT</sequence>
<dbReference type="EnsemblMetazoa" id="AQUA014431-RA">
    <property type="protein sequence ID" value="AQUA014431-PA"/>
    <property type="gene ID" value="AQUA014431"/>
</dbReference>
<evidence type="ECO:0000313" key="2">
    <source>
        <dbReference type="Proteomes" id="UP000076407"/>
    </source>
</evidence>
<accession>A0A182XRF7</accession>
<protein>
    <submittedName>
        <fullName evidence="1">Uncharacterized protein</fullName>
    </submittedName>
</protein>
<evidence type="ECO:0000313" key="1">
    <source>
        <dbReference type="EnsemblMetazoa" id="AQUA014431-PA"/>
    </source>
</evidence>
<name>A0A182XRF7_ANOQN</name>
<dbReference type="VEuPathDB" id="VectorBase:AQUA014431"/>
<dbReference type="AlphaFoldDB" id="A0A182XRF7"/>
<reference evidence="1" key="1">
    <citation type="submission" date="2020-05" db="UniProtKB">
        <authorList>
            <consortium name="EnsemblMetazoa"/>
        </authorList>
    </citation>
    <scope>IDENTIFICATION</scope>
    <source>
        <strain evidence="1">SANGQUA</strain>
    </source>
</reference>
<organism evidence="1 2">
    <name type="scientific">Anopheles quadriannulatus</name>
    <name type="common">Mosquito</name>
    <dbReference type="NCBI Taxonomy" id="34691"/>
    <lineage>
        <taxon>Eukaryota</taxon>
        <taxon>Metazoa</taxon>
        <taxon>Ecdysozoa</taxon>
        <taxon>Arthropoda</taxon>
        <taxon>Hexapoda</taxon>
        <taxon>Insecta</taxon>
        <taxon>Pterygota</taxon>
        <taxon>Neoptera</taxon>
        <taxon>Endopterygota</taxon>
        <taxon>Diptera</taxon>
        <taxon>Nematocera</taxon>
        <taxon>Culicoidea</taxon>
        <taxon>Culicidae</taxon>
        <taxon>Anophelinae</taxon>
        <taxon>Anopheles</taxon>
    </lineage>
</organism>
<dbReference type="Proteomes" id="UP000076407">
    <property type="component" value="Unassembled WGS sequence"/>
</dbReference>
<keyword evidence="2" id="KW-1185">Reference proteome</keyword>